<keyword evidence="2" id="KW-0479">Metal-binding</keyword>
<feature type="domain" description="Zinc finger PHD-type" evidence="7">
    <location>
        <begin position="224"/>
        <end position="277"/>
    </location>
</feature>
<feature type="region of interest" description="Disordered" evidence="6">
    <location>
        <begin position="550"/>
        <end position="591"/>
    </location>
</feature>
<dbReference type="GO" id="GO:0005634">
    <property type="term" value="C:nucleus"/>
    <property type="evidence" value="ECO:0007669"/>
    <property type="project" value="UniProtKB-SubCell"/>
</dbReference>
<dbReference type="InterPro" id="IPR055198">
    <property type="entry name" value="NSD_PHD"/>
</dbReference>
<dbReference type="InterPro" id="IPR001965">
    <property type="entry name" value="Znf_PHD"/>
</dbReference>
<keyword evidence="3" id="KW-0863">Zinc-finger</keyword>
<evidence type="ECO:0000313" key="9">
    <source>
        <dbReference type="RefSeq" id="XP_022139427.1"/>
    </source>
</evidence>
<feature type="compositionally biased region" description="Basic and acidic residues" evidence="6">
    <location>
        <begin position="1027"/>
        <end position="1049"/>
    </location>
</feature>
<evidence type="ECO:0000256" key="6">
    <source>
        <dbReference type="SAM" id="MobiDB-lite"/>
    </source>
</evidence>
<keyword evidence="5" id="KW-0539">Nucleus</keyword>
<dbReference type="Gene3D" id="3.30.40.10">
    <property type="entry name" value="Zinc/RING finger domain, C3HC4 (zinc finger)"/>
    <property type="match status" value="2"/>
</dbReference>
<name>A0A6J1CDX5_MOMCH</name>
<feature type="compositionally biased region" description="Basic and acidic residues" evidence="6">
    <location>
        <begin position="997"/>
        <end position="1013"/>
    </location>
</feature>
<dbReference type="Pfam" id="PF26055">
    <property type="entry name" value="Mtase_EDM2"/>
    <property type="match status" value="1"/>
</dbReference>
<evidence type="ECO:0000256" key="5">
    <source>
        <dbReference type="ARBA" id="ARBA00023242"/>
    </source>
</evidence>
<protein>
    <submittedName>
        <fullName evidence="9 10">Protein ENHANCED DOWNY MILDEW 2</fullName>
    </submittedName>
</protein>
<dbReference type="InterPro" id="IPR058939">
    <property type="entry name" value="Mtase_EDM2"/>
</dbReference>
<comment type="subcellular location">
    <subcellularLocation>
        <location evidence="1">Nucleus</location>
    </subcellularLocation>
</comment>
<sequence length="1308" mass="147241">MASSDDEAEALPLTVSNYHFVDHKEEPVSFSILPIQWGEVETLDGSQEPIFLHGTADDGLQKVYKQVTAWRFDICCIKPEISVLSKENTWIKLLKPRKSFEDTIRTILITVQFLHVLKRNPDTPSKTLWDHLAKIFSLYEVRPSQNDLVDHMPLISEAVKRDDILAKSQFLLAFLEERPGKRRLFHEEVQSTVKSSFIVDDSDDEDIDEDAVEEDSDDDVFDSVCAFCDNGGNLLCCDGRCMRSFHATEENGDECLSLGLSRDEVDAIETYICKNCEYKQHQCFACGNLGSSDKSSVAEVFQCVNATCGYFYHPKCVSKLLHRENKVAAEELEKKIAFGESFSCPVHKCSVCKLGENKKIHELQFAVCRRCPKSYHRKCLPRKIAFEGSEDDEIPTRAWEGLLPNRILIYCLNHDIDEEVGTPARDHIKFPGLEESKIPTQQKKISTGDARKGKTIDFLGSREKVVSKKGNLLNDFQGKSAAKVTKSFERSLSQGKVLGKETEKSLVGSESRKVKLGNVSRKSLNQNSESVLMDVDKSIKVRKSSLVGKYGTTTKRSDQNKSSKEDNIELGKSDASKSLTKKLSSEMPQLDADTERRLMDLMKSVASSITLEDVIQKHKLPSSTHACSLKHTVDKIITMGKLEGSVEAVRAALRKLEEGCSIEDAEAVCEPEVLNQIFKWKNKLRVYLAPFLNGMRYSSFGRHFTKVEKLQEIVDRLHWYIQKGDTIVDFCCGANDFSVLVKKKLDETGKRCSYKNFDLIPPKNDFSFERRDWMSVKPKELPKGSQLIMGLNPPFGVKASLANRFIDKALEFNPKLLILIVPPETERLDKKKTPYDLVWEDNTFLSGKSFYLPGSVDVKDKQMDQWNVRPPLLYLWSRRDWADKHKAIAQEHGHLWPRKLESEEGKTFDTSRARQPEESKKGKSSDLSRHWQQEDSGKGKGSEVLRPKQLESEKGQRSKTSDDHIHVSDTLLADEPEGSRNGSVVSEVHKSGSSKTTKRDSDRESHDSREHRTNLSPEAPSKRKRFEGKARRGEGESSEESTRDVKKPSLNEIYQGPHASPNVSDHKYSLDGFLSKSVEMPPFTEVGVIGHQQMGLTMLSRNTNLVAAYDAARSSSTDDIARKYNLNAEEPNRIGTSGWSNNVSPISDIGSRHFEERIINQMRGHVDGLNYKPYTSRPEGYMGDSEIRSHIHRYGHSGTDNLRSNYQAGLDPGYSRIGSFPATYGHLGAPPESSYWSNTSATQRYAPRLDELNHTRLGGMGAAHQLNGSSAIDPRAHLPSGYRGAPQGFASGPQYPYSNHNSAGWLNE</sequence>
<dbReference type="CDD" id="cd15565">
    <property type="entry name" value="PHD2_NSD"/>
    <property type="match status" value="1"/>
</dbReference>
<feature type="domain" description="Zinc finger PHD-type" evidence="7">
    <location>
        <begin position="282"/>
        <end position="348"/>
    </location>
</feature>
<dbReference type="SMART" id="SM00249">
    <property type="entry name" value="PHD"/>
    <property type="match status" value="3"/>
</dbReference>
<accession>A0A6J1CDX5</accession>
<dbReference type="RefSeq" id="XP_022139427.1">
    <property type="nucleotide sequence ID" value="XM_022283735.1"/>
</dbReference>
<dbReference type="InterPro" id="IPR013083">
    <property type="entry name" value="Znf_RING/FYVE/PHD"/>
</dbReference>
<evidence type="ECO:0000313" key="8">
    <source>
        <dbReference type="Proteomes" id="UP000504603"/>
    </source>
</evidence>
<feature type="compositionally biased region" description="Basic and acidic residues" evidence="6">
    <location>
        <begin position="555"/>
        <end position="575"/>
    </location>
</feature>
<feature type="region of interest" description="Disordered" evidence="6">
    <location>
        <begin position="899"/>
        <end position="1066"/>
    </location>
</feature>
<feature type="domain" description="Zinc finger PHD-type" evidence="7">
    <location>
        <begin position="349"/>
        <end position="415"/>
    </location>
</feature>
<keyword evidence="8" id="KW-1185">Reference proteome</keyword>
<dbReference type="RefSeq" id="XP_022139428.1">
    <property type="nucleotide sequence ID" value="XM_022283736.1"/>
</dbReference>
<proteinExistence type="predicted"/>
<evidence type="ECO:0000256" key="2">
    <source>
        <dbReference type="ARBA" id="ARBA00022723"/>
    </source>
</evidence>
<dbReference type="PANTHER" id="PTHR46235">
    <property type="entry name" value="PHD FINGER-CONTAINING PROTEIN DDB_G0268158"/>
    <property type="match status" value="1"/>
</dbReference>
<dbReference type="GO" id="GO:0008270">
    <property type="term" value="F:zinc ion binding"/>
    <property type="evidence" value="ECO:0007669"/>
    <property type="project" value="UniProtKB-KW"/>
</dbReference>
<gene>
    <name evidence="9 10" type="primary">LOC111010363</name>
</gene>
<dbReference type="GeneID" id="111010363"/>
<feature type="region of interest" description="Disordered" evidence="6">
    <location>
        <begin position="1270"/>
        <end position="1295"/>
    </location>
</feature>
<dbReference type="Pfam" id="PF12047">
    <property type="entry name" value="DNMT1-RFD"/>
    <property type="match status" value="1"/>
</dbReference>
<dbReference type="OrthoDB" id="21264at2759"/>
<dbReference type="CDD" id="cd15566">
    <property type="entry name" value="PHD3_NSD"/>
    <property type="match status" value="1"/>
</dbReference>
<evidence type="ECO:0000256" key="4">
    <source>
        <dbReference type="ARBA" id="ARBA00022833"/>
    </source>
</evidence>
<feature type="compositionally biased region" description="Basic and acidic residues" evidence="6">
    <location>
        <begin position="899"/>
        <end position="967"/>
    </location>
</feature>
<evidence type="ECO:0000313" key="10">
    <source>
        <dbReference type="RefSeq" id="XP_022139428.1"/>
    </source>
</evidence>
<evidence type="ECO:0000256" key="1">
    <source>
        <dbReference type="ARBA" id="ARBA00004123"/>
    </source>
</evidence>
<dbReference type="KEGG" id="mcha:111010363"/>
<dbReference type="Pfam" id="PF22908">
    <property type="entry name" value="PHD_NSD"/>
    <property type="match status" value="1"/>
</dbReference>
<dbReference type="PANTHER" id="PTHR46235:SF3">
    <property type="entry name" value="PHD FINGER-CONTAINING PROTEIN DDB_G0268158"/>
    <property type="match status" value="1"/>
</dbReference>
<reference evidence="9 10" key="1">
    <citation type="submission" date="2025-04" db="UniProtKB">
        <authorList>
            <consortium name="RefSeq"/>
        </authorList>
    </citation>
    <scope>IDENTIFICATION</scope>
    <source>
        <strain evidence="9 10">OHB3-1</strain>
    </source>
</reference>
<dbReference type="InterPro" id="IPR022702">
    <property type="entry name" value="Cytosine_MeTrfase1_RFD"/>
</dbReference>
<dbReference type="Proteomes" id="UP000504603">
    <property type="component" value="Unplaced"/>
</dbReference>
<organism evidence="8 9">
    <name type="scientific">Momordica charantia</name>
    <name type="common">Bitter gourd</name>
    <name type="synonym">Balsam pear</name>
    <dbReference type="NCBI Taxonomy" id="3673"/>
    <lineage>
        <taxon>Eukaryota</taxon>
        <taxon>Viridiplantae</taxon>
        <taxon>Streptophyta</taxon>
        <taxon>Embryophyta</taxon>
        <taxon>Tracheophyta</taxon>
        <taxon>Spermatophyta</taxon>
        <taxon>Magnoliopsida</taxon>
        <taxon>eudicotyledons</taxon>
        <taxon>Gunneridae</taxon>
        <taxon>Pentapetalae</taxon>
        <taxon>rosids</taxon>
        <taxon>fabids</taxon>
        <taxon>Cucurbitales</taxon>
        <taxon>Cucurbitaceae</taxon>
        <taxon>Momordiceae</taxon>
        <taxon>Momordica</taxon>
    </lineage>
</organism>
<evidence type="ECO:0000256" key="3">
    <source>
        <dbReference type="ARBA" id="ARBA00022771"/>
    </source>
</evidence>
<evidence type="ECO:0000259" key="7">
    <source>
        <dbReference type="SMART" id="SM00249"/>
    </source>
</evidence>
<keyword evidence="4" id="KW-0862">Zinc</keyword>